<keyword evidence="2" id="KW-0805">Transcription regulation</keyword>
<evidence type="ECO:0000256" key="5">
    <source>
        <dbReference type="ARBA" id="ARBA00040885"/>
    </source>
</evidence>
<dbReference type="Gene3D" id="1.10.10.10">
    <property type="entry name" value="Winged helix-like DNA-binding domain superfamily/Winged helix DNA-binding domain"/>
    <property type="match status" value="1"/>
</dbReference>
<dbReference type="GO" id="GO:0003700">
    <property type="term" value="F:DNA-binding transcription factor activity"/>
    <property type="evidence" value="ECO:0007669"/>
    <property type="project" value="InterPro"/>
</dbReference>
<dbReference type="Gene3D" id="3.40.190.290">
    <property type="match status" value="1"/>
</dbReference>
<comment type="function">
    <text evidence="6">Required for the induction the katG gene for catalase. Involved in the response to hydrogen peroxide.</text>
</comment>
<dbReference type="PROSITE" id="PS50931">
    <property type="entry name" value="HTH_LYSR"/>
    <property type="match status" value="1"/>
</dbReference>
<dbReference type="InterPro" id="IPR005119">
    <property type="entry name" value="LysR_subst-bd"/>
</dbReference>
<dbReference type="InterPro" id="IPR050950">
    <property type="entry name" value="HTH-type_LysR_regulators"/>
</dbReference>
<dbReference type="InterPro" id="IPR036390">
    <property type="entry name" value="WH_DNA-bd_sf"/>
</dbReference>
<feature type="domain" description="HTH lysR-type" evidence="7">
    <location>
        <begin position="12"/>
        <end position="69"/>
    </location>
</feature>
<organism evidence="8 9">
    <name type="scientific">Mycobacterium terramassiliense</name>
    <dbReference type="NCBI Taxonomy" id="1841859"/>
    <lineage>
        <taxon>Bacteria</taxon>
        <taxon>Bacillati</taxon>
        <taxon>Actinomycetota</taxon>
        <taxon>Actinomycetes</taxon>
        <taxon>Mycobacteriales</taxon>
        <taxon>Mycobacteriaceae</taxon>
        <taxon>Mycobacterium</taxon>
    </lineage>
</organism>
<keyword evidence="3 8" id="KW-0238">DNA-binding</keyword>
<dbReference type="PRINTS" id="PR00039">
    <property type="entry name" value="HTHLYSR"/>
</dbReference>
<dbReference type="InterPro" id="IPR036388">
    <property type="entry name" value="WH-like_DNA-bd_sf"/>
</dbReference>
<evidence type="ECO:0000256" key="3">
    <source>
        <dbReference type="ARBA" id="ARBA00023125"/>
    </source>
</evidence>
<dbReference type="SUPFAM" id="SSF46785">
    <property type="entry name" value="Winged helix' DNA-binding domain"/>
    <property type="match status" value="1"/>
</dbReference>
<dbReference type="GO" id="GO:0003677">
    <property type="term" value="F:DNA binding"/>
    <property type="evidence" value="ECO:0007669"/>
    <property type="project" value="UniProtKB-KW"/>
</dbReference>
<evidence type="ECO:0000256" key="2">
    <source>
        <dbReference type="ARBA" id="ARBA00023015"/>
    </source>
</evidence>
<evidence type="ECO:0000259" key="7">
    <source>
        <dbReference type="PROSITE" id="PS50931"/>
    </source>
</evidence>
<evidence type="ECO:0000256" key="1">
    <source>
        <dbReference type="ARBA" id="ARBA00009437"/>
    </source>
</evidence>
<dbReference type="FunFam" id="1.10.10.10:FF:000001">
    <property type="entry name" value="LysR family transcriptional regulator"/>
    <property type="match status" value="1"/>
</dbReference>
<dbReference type="Pfam" id="PF03466">
    <property type="entry name" value="LysR_substrate"/>
    <property type="match status" value="1"/>
</dbReference>
<dbReference type="STRING" id="1841859.GCA_900157385_02724"/>
<keyword evidence="9" id="KW-1185">Reference proteome</keyword>
<dbReference type="Proteomes" id="UP000241595">
    <property type="component" value="Unassembled WGS sequence"/>
</dbReference>
<proteinExistence type="inferred from homology"/>
<dbReference type="AlphaFoldDB" id="A0A2U3NCL4"/>
<evidence type="ECO:0000313" key="8">
    <source>
        <dbReference type="EMBL" id="SPM29237.1"/>
    </source>
</evidence>
<gene>
    <name evidence="8" type="ORF">MTAB308_2728</name>
</gene>
<dbReference type="Pfam" id="PF00126">
    <property type="entry name" value="HTH_1"/>
    <property type="match status" value="1"/>
</dbReference>
<keyword evidence="4" id="KW-0804">Transcription</keyword>
<accession>A0A2U3NCL4</accession>
<sequence length="315" mass="33256">MVAIIGGDNCWVELRQLDYFLAVADTLSFTRAAKRLHVVQSGVSATIKALERELGAELFVRGSAGVTLTPAGRELAPHARATIEAARAAKEAVVATVGAVRGTVRLGTLMSINNIDLPSLLADLYARHPDVLVQVRFARAGSAGLAQQLRDGNLDVALLVLPDGPPADLHTRLVAAFELLLVVPVSHPLAGRESVPLAELAGMSFVDGPPGYGNRAVVDRAFATAGVPRMVALEVADIGTTASHIRNGLGIGFLSRFILDEIGDSGLATVRISDHDICWRLYVAMSALRPASAATRAVFSLIEEMIPEEEAPPVP</sequence>
<dbReference type="SUPFAM" id="SSF53850">
    <property type="entry name" value="Periplasmic binding protein-like II"/>
    <property type="match status" value="1"/>
</dbReference>
<dbReference type="GO" id="GO:0005829">
    <property type="term" value="C:cytosol"/>
    <property type="evidence" value="ECO:0007669"/>
    <property type="project" value="TreeGrafter"/>
</dbReference>
<name>A0A2U3NCL4_9MYCO</name>
<dbReference type="EMBL" id="FTRV01000011">
    <property type="protein sequence ID" value="SPM29237.1"/>
    <property type="molecule type" value="Genomic_DNA"/>
</dbReference>
<evidence type="ECO:0000313" key="9">
    <source>
        <dbReference type="Proteomes" id="UP000241595"/>
    </source>
</evidence>
<comment type="similarity">
    <text evidence="1">Belongs to the LysR transcriptional regulatory family.</text>
</comment>
<dbReference type="PANTHER" id="PTHR30419:SF31">
    <property type="entry name" value="BLR3139 PROTEIN"/>
    <property type="match status" value="1"/>
</dbReference>
<dbReference type="InterPro" id="IPR000847">
    <property type="entry name" value="LysR_HTH_N"/>
</dbReference>
<reference evidence="8 9" key="1">
    <citation type="submission" date="2017-01" db="EMBL/GenBank/DDBJ databases">
        <authorList>
            <consortium name="Urmite Genomes"/>
        </authorList>
    </citation>
    <scope>NUCLEOTIDE SEQUENCE [LARGE SCALE GENOMIC DNA]</scope>
    <source>
        <strain evidence="8 9">AB308</strain>
    </source>
</reference>
<dbReference type="PANTHER" id="PTHR30419">
    <property type="entry name" value="HTH-TYPE TRANSCRIPTIONAL REGULATOR YBHD"/>
    <property type="match status" value="1"/>
</dbReference>
<protein>
    <recommendedName>
        <fullName evidence="5">Probable hydrogen peroxide-inducible genes activator</fullName>
    </recommendedName>
</protein>
<evidence type="ECO:0000256" key="4">
    <source>
        <dbReference type="ARBA" id="ARBA00023163"/>
    </source>
</evidence>
<evidence type="ECO:0000256" key="6">
    <source>
        <dbReference type="ARBA" id="ARBA00056658"/>
    </source>
</evidence>